<evidence type="ECO:0000313" key="2">
    <source>
        <dbReference type="Proteomes" id="UP000239522"/>
    </source>
</evidence>
<dbReference type="OrthoDB" id="9785122at2"/>
<organism evidence="1 2">
    <name type="scientific">Polaribacter filamentus</name>
    <dbReference type="NCBI Taxonomy" id="53483"/>
    <lineage>
        <taxon>Bacteria</taxon>
        <taxon>Pseudomonadati</taxon>
        <taxon>Bacteroidota</taxon>
        <taxon>Flavobacteriia</taxon>
        <taxon>Flavobacteriales</taxon>
        <taxon>Flavobacteriaceae</taxon>
    </lineage>
</organism>
<name>A0A2S7KV48_9FLAO</name>
<comment type="caution">
    <text evidence="1">The sequence shown here is derived from an EMBL/GenBank/DDBJ whole genome shotgun (WGS) entry which is preliminary data.</text>
</comment>
<dbReference type="Gene3D" id="2.20.110.10">
    <property type="entry name" value="Histone H3 K4-specific methyltransferase SET7/9 N-terminal domain"/>
    <property type="match status" value="3"/>
</dbReference>
<dbReference type="RefSeq" id="WP_104808775.1">
    <property type="nucleotide sequence ID" value="NZ_MQUA01000013.1"/>
</dbReference>
<dbReference type="Proteomes" id="UP000239522">
    <property type="component" value="Unassembled WGS sequence"/>
</dbReference>
<gene>
    <name evidence="1" type="ORF">BST83_04600</name>
</gene>
<sequence length="236" mass="27480">MLSIKRLLFVSVIFSCFFSADKINAQKINQFNEKKQRIGTWIKYYPNDKIRYTGKFENGKEIGVFKFYDISSSDFPLIIKTYSKSQDAVLVEFYTLKGKLQSKGSFLDKNRIGDWVYYFTDGKIMSEEVYKQGKLEGKLVNYYPNGKETEITFYKEGLKEGLSQKYSSDGILIEEVTFKKGKQNGPAKYFELNGNLKEAGSYKDGNRVGEWEYYLDGEVTNDKDEKDNKKQFKKKN</sequence>
<keyword evidence="2" id="KW-1185">Reference proteome</keyword>
<reference evidence="1 2" key="1">
    <citation type="submission" date="2016-11" db="EMBL/GenBank/DDBJ databases">
        <title>Trade-off between light-utilization and light-protection in marine flavobacteria.</title>
        <authorList>
            <person name="Kumagai Y."/>
        </authorList>
    </citation>
    <scope>NUCLEOTIDE SEQUENCE [LARGE SCALE GENOMIC DNA]</scope>
    <source>
        <strain evidence="1 2">ATCC 700397</strain>
    </source>
</reference>
<protein>
    <recommendedName>
        <fullName evidence="3">Preprotein translocase YidC</fullName>
    </recommendedName>
</protein>
<dbReference type="AlphaFoldDB" id="A0A2S7KV48"/>
<dbReference type="InterPro" id="IPR011652">
    <property type="entry name" value="MORN_2"/>
</dbReference>
<dbReference type="PANTHER" id="PTHR33706:SF1">
    <property type="entry name" value="TPR REPEAT PROTEIN"/>
    <property type="match status" value="1"/>
</dbReference>
<accession>A0A2S7KV48</accession>
<proteinExistence type="predicted"/>
<evidence type="ECO:0008006" key="3">
    <source>
        <dbReference type="Google" id="ProtNLM"/>
    </source>
</evidence>
<dbReference type="SUPFAM" id="SSF82185">
    <property type="entry name" value="Histone H3 K4-specific methyltransferase SET7/9 N-terminal domain"/>
    <property type="match status" value="2"/>
</dbReference>
<dbReference type="PANTHER" id="PTHR33706">
    <property type="entry name" value="MORN VARIANT REPEAT PROTEIN"/>
    <property type="match status" value="1"/>
</dbReference>
<dbReference type="EMBL" id="MQUA01000013">
    <property type="protein sequence ID" value="PQB06522.1"/>
    <property type="molecule type" value="Genomic_DNA"/>
</dbReference>
<evidence type="ECO:0000313" key="1">
    <source>
        <dbReference type="EMBL" id="PQB06522.1"/>
    </source>
</evidence>
<dbReference type="Pfam" id="PF07661">
    <property type="entry name" value="MORN_2"/>
    <property type="match status" value="4"/>
</dbReference>